<evidence type="ECO:0000313" key="1">
    <source>
        <dbReference type="EMBL" id="NOH31877.1"/>
    </source>
</evidence>
<name>A0A7Y3YK79_9VIBR</name>
<dbReference type="GO" id="GO:0000160">
    <property type="term" value="P:phosphorelay signal transduction system"/>
    <property type="evidence" value="ECO:0007669"/>
    <property type="project" value="InterPro"/>
</dbReference>
<reference evidence="1 2" key="1">
    <citation type="submission" date="2019-09" db="EMBL/GenBank/DDBJ databases">
        <title>Draft genome sequencing and comparative genomics of hatchery-associated Vibrios.</title>
        <authorList>
            <person name="Kehlet-Delgado H."/>
            <person name="Mueller R.S."/>
        </authorList>
    </citation>
    <scope>NUCLEOTIDE SEQUENCE [LARGE SCALE GENOMIC DNA]</scope>
    <source>
        <strain evidence="1 2">00-90-10</strain>
    </source>
</reference>
<proteinExistence type="predicted"/>
<comment type="caution">
    <text evidence="1">The sequence shown here is derived from an EMBL/GenBank/DDBJ whole genome shotgun (WGS) entry which is preliminary data.</text>
</comment>
<accession>A0A7Y3YK79</accession>
<dbReference type="EMBL" id="VTXW01000001">
    <property type="protein sequence ID" value="NOH31877.1"/>
    <property type="molecule type" value="Genomic_DNA"/>
</dbReference>
<dbReference type="Gene3D" id="1.20.120.160">
    <property type="entry name" value="HPT domain"/>
    <property type="match status" value="1"/>
</dbReference>
<dbReference type="InterPro" id="IPR036641">
    <property type="entry name" value="HPT_dom_sf"/>
</dbReference>
<sequence>MMIDMTNLLRSIDNNHKGLQLLLGDFYKDFSDAATNIEQLHQGNRFDELNQYSRKLKTILALLCDQDLPPKMAKLEHLSKHEFPAPEELIKDIKAELLNVNRQINHLLELEAVPDNKVSR</sequence>
<dbReference type="Proteomes" id="UP000525336">
    <property type="component" value="Unassembled WGS sequence"/>
</dbReference>
<protein>
    <submittedName>
        <fullName evidence="1">Uncharacterized protein</fullName>
    </submittedName>
</protein>
<dbReference type="RefSeq" id="WP_171366367.1">
    <property type="nucleotide sequence ID" value="NZ_VTXW01000001.1"/>
</dbReference>
<evidence type="ECO:0000313" key="2">
    <source>
        <dbReference type="Proteomes" id="UP000525336"/>
    </source>
</evidence>
<gene>
    <name evidence="1" type="ORF">F0245_00515</name>
</gene>
<dbReference type="SUPFAM" id="SSF47226">
    <property type="entry name" value="Histidine-containing phosphotransfer domain, HPT domain"/>
    <property type="match status" value="1"/>
</dbReference>
<organism evidence="1 2">
    <name type="scientific">Vibrio chagasii</name>
    <dbReference type="NCBI Taxonomy" id="170679"/>
    <lineage>
        <taxon>Bacteria</taxon>
        <taxon>Pseudomonadati</taxon>
        <taxon>Pseudomonadota</taxon>
        <taxon>Gammaproteobacteria</taxon>
        <taxon>Vibrionales</taxon>
        <taxon>Vibrionaceae</taxon>
        <taxon>Vibrio</taxon>
    </lineage>
</organism>
<dbReference type="AlphaFoldDB" id="A0A7Y3YK79"/>